<dbReference type="EnsemblPlants" id="OB01G36060.1">
    <property type="protein sequence ID" value="OB01G36060.1"/>
    <property type="gene ID" value="OB01G36060"/>
</dbReference>
<sequence>PSRLCRQRTTAPGRSWTRCPWATRRLRRRSASSSSGSAGGPRRPGRRWRPYTRSATRQQRDASDTSSN</sequence>
<keyword evidence="3" id="KW-1185">Reference proteome</keyword>
<evidence type="ECO:0000313" key="2">
    <source>
        <dbReference type="EnsemblPlants" id="OB01G36060.1"/>
    </source>
</evidence>
<reference evidence="2" key="1">
    <citation type="journal article" date="2013" name="Nat. Commun.">
        <title>Whole-genome sequencing of Oryza brachyantha reveals mechanisms underlying Oryza genome evolution.</title>
        <authorList>
            <person name="Chen J."/>
            <person name="Huang Q."/>
            <person name="Gao D."/>
            <person name="Wang J."/>
            <person name="Lang Y."/>
            <person name="Liu T."/>
            <person name="Li B."/>
            <person name="Bai Z."/>
            <person name="Luis Goicoechea J."/>
            <person name="Liang C."/>
            <person name="Chen C."/>
            <person name="Zhang W."/>
            <person name="Sun S."/>
            <person name="Liao Y."/>
            <person name="Zhang X."/>
            <person name="Yang L."/>
            <person name="Song C."/>
            <person name="Wang M."/>
            <person name="Shi J."/>
            <person name="Liu G."/>
            <person name="Liu J."/>
            <person name="Zhou H."/>
            <person name="Zhou W."/>
            <person name="Yu Q."/>
            <person name="An N."/>
            <person name="Chen Y."/>
            <person name="Cai Q."/>
            <person name="Wang B."/>
            <person name="Liu B."/>
            <person name="Min J."/>
            <person name="Huang Y."/>
            <person name="Wu H."/>
            <person name="Li Z."/>
            <person name="Zhang Y."/>
            <person name="Yin Y."/>
            <person name="Song W."/>
            <person name="Jiang J."/>
            <person name="Jackson S.A."/>
            <person name="Wing R.A."/>
            <person name="Wang J."/>
            <person name="Chen M."/>
        </authorList>
    </citation>
    <scope>NUCLEOTIDE SEQUENCE [LARGE SCALE GENOMIC DNA]</scope>
    <source>
        <strain evidence="2">cv. IRGC 101232</strain>
    </source>
</reference>
<dbReference type="Gramene" id="OB01G36060.1">
    <property type="protein sequence ID" value="OB01G36060.1"/>
    <property type="gene ID" value="OB01G36060"/>
</dbReference>
<dbReference type="AlphaFoldDB" id="J3L300"/>
<evidence type="ECO:0000256" key="1">
    <source>
        <dbReference type="SAM" id="MobiDB-lite"/>
    </source>
</evidence>
<proteinExistence type="predicted"/>
<evidence type="ECO:0000313" key="3">
    <source>
        <dbReference type="Proteomes" id="UP000006038"/>
    </source>
</evidence>
<organism evidence="2">
    <name type="scientific">Oryza brachyantha</name>
    <name type="common">malo sina</name>
    <dbReference type="NCBI Taxonomy" id="4533"/>
    <lineage>
        <taxon>Eukaryota</taxon>
        <taxon>Viridiplantae</taxon>
        <taxon>Streptophyta</taxon>
        <taxon>Embryophyta</taxon>
        <taxon>Tracheophyta</taxon>
        <taxon>Spermatophyta</taxon>
        <taxon>Magnoliopsida</taxon>
        <taxon>Liliopsida</taxon>
        <taxon>Poales</taxon>
        <taxon>Poaceae</taxon>
        <taxon>BOP clade</taxon>
        <taxon>Oryzoideae</taxon>
        <taxon>Oryzeae</taxon>
        <taxon>Oryzinae</taxon>
        <taxon>Oryza</taxon>
    </lineage>
</organism>
<protein>
    <submittedName>
        <fullName evidence="2">Uncharacterized protein</fullName>
    </submittedName>
</protein>
<feature type="region of interest" description="Disordered" evidence="1">
    <location>
        <begin position="1"/>
        <end position="68"/>
    </location>
</feature>
<accession>J3L300</accession>
<reference evidence="2" key="2">
    <citation type="submission" date="2013-04" db="UniProtKB">
        <authorList>
            <consortium name="EnsemblPlants"/>
        </authorList>
    </citation>
    <scope>IDENTIFICATION</scope>
</reference>
<dbReference type="Proteomes" id="UP000006038">
    <property type="component" value="Chromosome 1"/>
</dbReference>
<feature type="compositionally biased region" description="Basic and acidic residues" evidence="1">
    <location>
        <begin position="58"/>
        <end position="68"/>
    </location>
</feature>
<dbReference type="HOGENOM" id="CLU_2801557_0_0_1"/>
<name>J3L300_ORYBR</name>